<dbReference type="InterPro" id="IPR049349">
    <property type="entry name" value="DUF2264_N"/>
</dbReference>
<keyword evidence="4" id="KW-1185">Reference proteome</keyword>
<dbReference type="PANTHER" id="PTHR35339">
    <property type="entry name" value="LINALOOL DEHYDRATASE_ISOMERASE DOMAIN-CONTAINING PROTEIN"/>
    <property type="match status" value="1"/>
</dbReference>
<dbReference type="EMBL" id="CP001819">
    <property type="protein sequence ID" value="ACZ20310.1"/>
    <property type="molecule type" value="Genomic_DNA"/>
</dbReference>
<sequence>MTATDDARTRDPLIPAAAPGGGTSPSTAALATTALTTATTWDRQHWVDLADALLAATEPHVSPGRALIHLPGPVSASGRWSDGLEGFARTFFLAALRLRGADGDDPHGLLDRFAEGLRHGTDPASPERWPRIPERRQAVVEAASIAVGLSETRPWLWDRLDAGTQERVVAWLGDIVGTSGYRNNWTWFQVVIETFLAQVGGPWDQADLDRCTEIQESLYVGDGWYSDGRGRDGRRQSYDWYAGWAWHLYPLMRARMVGQPLEAHHAERLHAYLGQAQHLVGADGAPLLQGRSVTYRWGMLAPFWAGALADATPLAAGQTRTLTSAVAEHFVSRGAVDADGLLSVGWHGRFERVRQLYTGGGSTYWASKGFLGLLLPADHEVWTAEPAVPDAWRRDTVTLLPAPGWLVSSTVADGIVRVHNHGSDRMLEHPAEPRADDPWYRRHGYSTVTSPQLSPDAIAAPVESHVALLDGRGRPSHRDGIVRVRLDEHVAVSRSRVHWLDLPGAGSSADEGGHDTAHDDGAGDASTWASLRRGPTLTTASVVRGPHEVRIAWWDAAPAVTGRRPDGPLDDDTAWPHDPGPWRLRVGGWALAADELEVESGPGWVRVVRSDGVTSTVRSLLSLDDVGSQRRTGADPLGAGSATPWAATGSVLAEGQPCAALVTLSGGASSGGASSGDVQPGSTASGDTAVSPEDASDVVRVAVVGTGDARAVEVRWYDGVVDVVDLRPLAGLADLSSEVLS</sequence>
<dbReference type="KEGG" id="ske:Sked_03430"/>
<organism evidence="3 4">
    <name type="scientific">Sanguibacter keddieii (strain ATCC 51767 / DSM 10542 / NCFB 3025 / ST-74)</name>
    <dbReference type="NCBI Taxonomy" id="446469"/>
    <lineage>
        <taxon>Bacteria</taxon>
        <taxon>Bacillati</taxon>
        <taxon>Actinomycetota</taxon>
        <taxon>Actinomycetes</taxon>
        <taxon>Micrococcales</taxon>
        <taxon>Sanguibacteraceae</taxon>
        <taxon>Sanguibacter</taxon>
    </lineage>
</organism>
<dbReference type="STRING" id="446469.Sked_03430"/>
<evidence type="ECO:0000259" key="2">
    <source>
        <dbReference type="Pfam" id="PF10022"/>
    </source>
</evidence>
<gene>
    <name evidence="3" type="ordered locus">Sked_03430</name>
</gene>
<feature type="compositionally biased region" description="Basic and acidic residues" evidence="1">
    <location>
        <begin position="511"/>
        <end position="521"/>
    </location>
</feature>
<dbReference type="PANTHER" id="PTHR35339:SF4">
    <property type="entry name" value="LINALOOL DEHYDRATASE_ISOMERASE DOMAIN-CONTAINING PROTEIN"/>
    <property type="match status" value="1"/>
</dbReference>
<reference evidence="3 4" key="1">
    <citation type="journal article" date="2009" name="Stand. Genomic Sci.">
        <title>Complete genome sequence of Sanguibacter keddieii type strain (ST-74).</title>
        <authorList>
            <person name="Ivanova N."/>
            <person name="Sikorski J."/>
            <person name="Sims D."/>
            <person name="Brettin T."/>
            <person name="Detter J.C."/>
            <person name="Han C."/>
            <person name="Lapidus A."/>
            <person name="Copeland A."/>
            <person name="Glavina Del Rio T."/>
            <person name="Nolan M."/>
            <person name="Chen F."/>
            <person name="Lucas S."/>
            <person name="Tice H."/>
            <person name="Cheng J.F."/>
            <person name="Bruce D."/>
            <person name="Goodwin L."/>
            <person name="Pitluck S."/>
            <person name="Pati A."/>
            <person name="Mavromatis K."/>
            <person name="Chen A."/>
            <person name="Palaniappan K."/>
            <person name="D'haeseleer P."/>
            <person name="Chain P."/>
            <person name="Bristow J."/>
            <person name="Eisen J.A."/>
            <person name="Markowitz V."/>
            <person name="Hugenholtz P."/>
            <person name="Goker M."/>
            <person name="Pukall R."/>
            <person name="Klenk H.P."/>
            <person name="Kyrpides N.C."/>
        </authorList>
    </citation>
    <scope>NUCLEOTIDE SEQUENCE [LARGE SCALE GENOMIC DNA]</scope>
    <source>
        <strain evidence="4">ATCC 51767 / DSM 10542 / NCFB 3025 / ST-74</strain>
    </source>
</reference>
<evidence type="ECO:0000313" key="3">
    <source>
        <dbReference type="EMBL" id="ACZ20310.1"/>
    </source>
</evidence>
<evidence type="ECO:0000313" key="4">
    <source>
        <dbReference type="Proteomes" id="UP000000322"/>
    </source>
</evidence>
<name>D1BJQ4_SANKS</name>
<feature type="compositionally biased region" description="Basic and acidic residues" evidence="1">
    <location>
        <begin position="1"/>
        <end position="11"/>
    </location>
</feature>
<evidence type="ECO:0000256" key="1">
    <source>
        <dbReference type="SAM" id="MobiDB-lite"/>
    </source>
</evidence>
<proteinExistence type="predicted"/>
<dbReference type="RefSeq" id="WP_012865379.1">
    <property type="nucleotide sequence ID" value="NC_013521.1"/>
</dbReference>
<feature type="region of interest" description="Disordered" evidence="1">
    <location>
        <begin position="669"/>
        <end position="692"/>
    </location>
</feature>
<feature type="region of interest" description="Disordered" evidence="1">
    <location>
        <begin position="503"/>
        <end position="529"/>
    </location>
</feature>
<dbReference type="eggNOG" id="COG4289">
    <property type="taxonomic scope" value="Bacteria"/>
</dbReference>
<dbReference type="InterPro" id="IPR016624">
    <property type="entry name" value="UCP014753"/>
</dbReference>
<feature type="region of interest" description="Disordered" evidence="1">
    <location>
        <begin position="1"/>
        <end position="25"/>
    </location>
</feature>
<dbReference type="Pfam" id="PF10022">
    <property type="entry name" value="DUF2264"/>
    <property type="match status" value="1"/>
</dbReference>
<dbReference type="HOGENOM" id="CLU_028269_0_0_11"/>
<feature type="domain" description="DUF2264" evidence="2">
    <location>
        <begin position="42"/>
        <end position="386"/>
    </location>
</feature>
<protein>
    <submittedName>
        <fullName evidence="3">Uncharacterized conserved protein</fullName>
    </submittedName>
</protein>
<dbReference type="Proteomes" id="UP000000322">
    <property type="component" value="Chromosome"/>
</dbReference>
<accession>D1BJQ4</accession>
<dbReference type="AlphaFoldDB" id="D1BJQ4"/>